<proteinExistence type="predicted"/>
<evidence type="ECO:0008006" key="4">
    <source>
        <dbReference type="Google" id="ProtNLM"/>
    </source>
</evidence>
<sequence length="114" mass="11927">MAGRKLTVVDGGTPAPAKAPAKKAAPRKPRTRTIEHAAKLSKKTLLETVRNRIAAAMDDPRAHPRDVMAGAKQLLEVQAQIDALANKAGGSAGADDGPSAVQRTPNADWDEDAI</sequence>
<organism evidence="2 3">
    <name type="scientific">Mycobacterium phage Mercurio</name>
    <dbReference type="NCBI Taxonomy" id="2575612"/>
    <lineage>
        <taxon>Viruses</taxon>
        <taxon>Duplodnaviria</taxon>
        <taxon>Heunggongvirae</taxon>
        <taxon>Uroviricota</taxon>
        <taxon>Caudoviricetes</taxon>
        <taxon>Gclasvirinae</taxon>
        <taxon>Jolieduovirus</taxon>
        <taxon>Jolieduovirus mercurio</taxon>
    </lineage>
</organism>
<keyword evidence="3" id="KW-1185">Reference proteome</keyword>
<feature type="compositionally biased region" description="Basic residues" evidence="1">
    <location>
        <begin position="20"/>
        <end position="31"/>
    </location>
</feature>
<accession>A0A5J6T6B8</accession>
<evidence type="ECO:0000313" key="3">
    <source>
        <dbReference type="Proteomes" id="UP000326063"/>
    </source>
</evidence>
<protein>
    <recommendedName>
        <fullName evidence="4">Terminase small subunit</fullName>
    </recommendedName>
</protein>
<dbReference type="RefSeq" id="YP_010051608.1">
    <property type="nucleotide sequence ID" value="NC_054445.1"/>
</dbReference>
<evidence type="ECO:0000313" key="2">
    <source>
        <dbReference type="EMBL" id="QFG06004.1"/>
    </source>
</evidence>
<gene>
    <name evidence="2" type="primary">2</name>
    <name evidence="2" type="ORF">PBI_MERCURIO_2</name>
</gene>
<evidence type="ECO:0000256" key="1">
    <source>
        <dbReference type="SAM" id="MobiDB-lite"/>
    </source>
</evidence>
<feature type="region of interest" description="Disordered" evidence="1">
    <location>
        <begin position="87"/>
        <end position="114"/>
    </location>
</feature>
<dbReference type="GeneID" id="63926099"/>
<dbReference type="KEGG" id="vg:63926099"/>
<name>A0A5J6T6B8_9CAUD</name>
<reference evidence="2 3" key="1">
    <citation type="submission" date="2019-07" db="EMBL/GenBank/DDBJ databases">
        <authorList>
            <person name="Divens A.M."/>
            <person name="Garlena R.A."/>
            <person name="Russell D.A."/>
            <person name="Pope W.H."/>
            <person name="Jacobs-Sera D."/>
            <person name="Hatfull G.F."/>
        </authorList>
    </citation>
    <scope>NUCLEOTIDE SEQUENCE [LARGE SCALE GENOMIC DNA]</scope>
</reference>
<dbReference type="EMBL" id="MN234219">
    <property type="protein sequence ID" value="QFG06004.1"/>
    <property type="molecule type" value="Genomic_DNA"/>
</dbReference>
<feature type="region of interest" description="Disordered" evidence="1">
    <location>
        <begin position="1"/>
        <end position="32"/>
    </location>
</feature>
<dbReference type="Proteomes" id="UP000326063">
    <property type="component" value="Segment"/>
</dbReference>